<dbReference type="GO" id="GO:0008081">
    <property type="term" value="F:phosphoric diester hydrolase activity"/>
    <property type="evidence" value="ECO:0007669"/>
    <property type="project" value="TreeGrafter"/>
</dbReference>
<dbReference type="GO" id="GO:0008311">
    <property type="term" value="F:double-stranded DNA 3'-5' DNA exonuclease activity"/>
    <property type="evidence" value="ECO:0007669"/>
    <property type="project" value="UniProtKB-EC"/>
</dbReference>
<feature type="binding site" evidence="8">
    <location>
        <position position="227"/>
    </location>
    <ligand>
        <name>Mg(2+)</name>
        <dbReference type="ChEBI" id="CHEBI:18420"/>
        <label>1</label>
    </ligand>
</feature>
<dbReference type="GO" id="GO:0006284">
    <property type="term" value="P:base-excision repair"/>
    <property type="evidence" value="ECO:0007669"/>
    <property type="project" value="TreeGrafter"/>
</dbReference>
<dbReference type="GO" id="GO:0005634">
    <property type="term" value="C:nucleus"/>
    <property type="evidence" value="ECO:0007669"/>
    <property type="project" value="TreeGrafter"/>
</dbReference>
<keyword evidence="5" id="KW-0378">Hydrolase</keyword>
<feature type="binding site" evidence="8">
    <location>
        <position position="139"/>
    </location>
    <ligand>
        <name>Mg(2+)</name>
        <dbReference type="ChEBI" id="CHEBI:18420"/>
        <label>1</label>
    </ligand>
</feature>
<dbReference type="PANTHER" id="PTHR22748">
    <property type="entry name" value="AP ENDONUCLEASE"/>
    <property type="match status" value="1"/>
</dbReference>
<organism evidence="11 12">
    <name type="scientific">Adineta steineri</name>
    <dbReference type="NCBI Taxonomy" id="433720"/>
    <lineage>
        <taxon>Eukaryota</taxon>
        <taxon>Metazoa</taxon>
        <taxon>Spiralia</taxon>
        <taxon>Gnathifera</taxon>
        <taxon>Rotifera</taxon>
        <taxon>Eurotatoria</taxon>
        <taxon>Bdelloidea</taxon>
        <taxon>Adinetida</taxon>
        <taxon>Adinetidae</taxon>
        <taxon>Adineta</taxon>
    </lineage>
</organism>
<feature type="site" description="Transition state stabilizer" evidence="9">
    <location>
        <position position="141"/>
    </location>
</feature>
<gene>
    <name evidence="11" type="ORF">VCS650_LOCUS33653</name>
</gene>
<sequence>MLRIISYNIRGITTYKKQQLLKIWLNQTQHDIVMLQETHMTKFKHLNQFNNSFLDYNIKCALGTWSAGGVLIMIKKKYNIIDCGSDAIGRIVHMKIEYNQLPILLVNVYAPTQITERCDFFKDLFLYLPTTKWTIIGGDFNCTPNNQIDRSQLALQPDNLSYRTLLREVINPLLLIEVFRRKHPRKINYSYHADAGYIHSRIDLFFSTNVIYKNVQEIFYSPVGISDHDALIMIVKIPLINNDKSFRRWICKSDVTKRKTFIEKFRKIWNIIIKNADFNSTEWWKDFKTSLTMILQDEERQLNHEIRRKLNDLINEYRFRANDPTKEDLIKLDIIRQRIKDTLTEKFLSVVSNQVDRNLKCLGNLVKSRIAHDKANQTRIKFLIHPTKGRVENASEMMEVATTFYQDLYDFKAIDKDYWKELFKDLPTLSQEDSDFLEQDITMNECHEALKTMPLGKAPGDDGLTVEVWRIIFPVIGERYLHMINTAKLKGQFYNGFLNGLLTLLKKDEPLLNLMRRNRNIPGVLIPGSQYKTIAHKILKNDDINVEIKVLAYADDICSVVYNANDELETYAMFQKYSKASGGKTNEDKTKIFWISDSIDPPVFNAKVEKEMCIFLGIPMNNKGHLPQVELNKLINNIKMKIGLWTSIKLNLCERSTVLKTFIISKLVYWFTLMTIKKDIIKILQKICNTFFWGNIHPFVKFHTCVGRKEDGGFGLIHLESLVISYRIKCGLTITSATPKIWQFFALPYVGLHLYKYAPWLWSNLIPHFNDDNHFFGEVAINTAKWLRQGNEATKNEKDKSIYWKFINKNIYRPPVCYERIDHLKNIPFYKTIHYCNLSSNIIEFWTSLANFGINTRDRLGKTMEEKKCLFCPLPETLSHLFITCSYFEEIFKLLFEYIKNKFSLSITRNGNEIIYLHIISSITSNKIQKQVTYTIGNYLYAIWSYRCIMKNGSRKNQLRRCREIFMTNMRYLPFDNG</sequence>
<dbReference type="EMBL" id="CAJNON010000663">
    <property type="protein sequence ID" value="CAF1348861.1"/>
    <property type="molecule type" value="Genomic_DNA"/>
</dbReference>
<feature type="binding site" evidence="8">
    <location>
        <position position="228"/>
    </location>
    <ligand>
        <name>Mg(2+)</name>
        <dbReference type="ChEBI" id="CHEBI:18420"/>
        <label>1</label>
    </ligand>
</feature>
<proteinExistence type="inferred from homology"/>
<evidence type="ECO:0000256" key="6">
    <source>
        <dbReference type="ARBA" id="ARBA00022842"/>
    </source>
</evidence>
<dbReference type="InterPro" id="IPR004808">
    <property type="entry name" value="AP_endonuc_1"/>
</dbReference>
<evidence type="ECO:0000256" key="9">
    <source>
        <dbReference type="PIRSR" id="PIRSR604808-3"/>
    </source>
</evidence>
<evidence type="ECO:0000256" key="2">
    <source>
        <dbReference type="ARBA" id="ARBA00007092"/>
    </source>
</evidence>
<evidence type="ECO:0000313" key="11">
    <source>
        <dbReference type="EMBL" id="CAF1348861.1"/>
    </source>
</evidence>
<feature type="active site" description="Proton donor/acceptor" evidence="7">
    <location>
        <position position="139"/>
    </location>
</feature>
<dbReference type="InterPro" id="IPR036691">
    <property type="entry name" value="Endo/exonu/phosph_ase_sf"/>
</dbReference>
<name>A0A815H8K7_9BILA</name>
<feature type="binding site" evidence="8">
    <location>
        <position position="8"/>
    </location>
    <ligand>
        <name>Mg(2+)</name>
        <dbReference type="ChEBI" id="CHEBI:18420"/>
        <label>1</label>
    </ligand>
</feature>
<dbReference type="Gene3D" id="3.60.10.10">
    <property type="entry name" value="Endonuclease/exonuclease/phosphatase"/>
    <property type="match status" value="1"/>
</dbReference>
<dbReference type="Pfam" id="PF03372">
    <property type="entry name" value="Exo_endo_phos"/>
    <property type="match status" value="1"/>
</dbReference>
<feature type="binding site" evidence="8">
    <location>
        <position position="141"/>
    </location>
    <ligand>
        <name>Mg(2+)</name>
        <dbReference type="ChEBI" id="CHEBI:18420"/>
        <label>1</label>
    </ligand>
</feature>
<feature type="site" description="Interaction with DNA substrate" evidence="9">
    <location>
        <position position="228"/>
    </location>
</feature>
<feature type="domain" description="Endonuclease/exonuclease/phosphatase" evidence="10">
    <location>
        <begin position="5"/>
        <end position="228"/>
    </location>
</feature>
<keyword evidence="4 8" id="KW-0479">Metal-binding</keyword>
<accession>A0A815H8K7</accession>
<feature type="binding site" evidence="8">
    <location>
        <position position="37"/>
    </location>
    <ligand>
        <name>Mg(2+)</name>
        <dbReference type="ChEBI" id="CHEBI:18420"/>
        <label>1</label>
    </ligand>
</feature>
<dbReference type="SUPFAM" id="SSF56219">
    <property type="entry name" value="DNase I-like"/>
    <property type="match status" value="1"/>
</dbReference>
<dbReference type="AlphaFoldDB" id="A0A815H8K7"/>
<comment type="similarity">
    <text evidence="2">Belongs to the DNA repair enzymes AP/ExoA family.</text>
</comment>
<reference evidence="11" key="1">
    <citation type="submission" date="2021-02" db="EMBL/GenBank/DDBJ databases">
        <authorList>
            <person name="Nowell W R."/>
        </authorList>
    </citation>
    <scope>NUCLEOTIDE SEQUENCE</scope>
</reference>
<feature type="active site" description="Proton acceptor" evidence="7">
    <location>
        <position position="228"/>
    </location>
</feature>
<keyword evidence="8" id="KW-0464">Manganese</keyword>
<dbReference type="GO" id="GO:0003906">
    <property type="term" value="F:DNA-(apurinic or apyrimidinic site) endonuclease activity"/>
    <property type="evidence" value="ECO:0007669"/>
    <property type="project" value="TreeGrafter"/>
</dbReference>
<dbReference type="EC" id="3.1.11.2" evidence="3"/>
<dbReference type="Proteomes" id="UP000663891">
    <property type="component" value="Unassembled WGS sequence"/>
</dbReference>
<dbReference type="OrthoDB" id="9980069at2759"/>
<evidence type="ECO:0000256" key="3">
    <source>
        <dbReference type="ARBA" id="ARBA00012115"/>
    </source>
</evidence>
<protein>
    <recommendedName>
        <fullName evidence="3">exodeoxyribonuclease III</fullName>
        <ecNumber evidence="3">3.1.11.2</ecNumber>
    </recommendedName>
</protein>
<feature type="site" description="Important for catalytic activity" evidence="9">
    <location>
        <position position="203"/>
    </location>
</feature>
<evidence type="ECO:0000256" key="4">
    <source>
        <dbReference type="ARBA" id="ARBA00022723"/>
    </source>
</evidence>
<comment type="cofactor">
    <cofactor evidence="8">
        <name>Mg(2+)</name>
        <dbReference type="ChEBI" id="CHEBI:18420"/>
    </cofactor>
    <cofactor evidence="8">
        <name>Mn(2+)</name>
        <dbReference type="ChEBI" id="CHEBI:29035"/>
    </cofactor>
    <text evidence="8">Probably binds two magnesium or manganese ions per subunit.</text>
</comment>
<keyword evidence="6 8" id="KW-0460">Magnesium</keyword>
<dbReference type="CDD" id="cd09076">
    <property type="entry name" value="L1-EN"/>
    <property type="match status" value="1"/>
</dbReference>
<comment type="caution">
    <text evidence="11">The sequence shown here is derived from an EMBL/GenBank/DDBJ whole genome shotgun (WGS) entry which is preliminary data.</text>
</comment>
<evidence type="ECO:0000259" key="10">
    <source>
        <dbReference type="Pfam" id="PF03372"/>
    </source>
</evidence>
<dbReference type="InterPro" id="IPR005135">
    <property type="entry name" value="Endo/exonuclease/phosphatase"/>
</dbReference>
<evidence type="ECO:0000256" key="7">
    <source>
        <dbReference type="PIRSR" id="PIRSR604808-1"/>
    </source>
</evidence>
<evidence type="ECO:0000256" key="8">
    <source>
        <dbReference type="PIRSR" id="PIRSR604808-2"/>
    </source>
</evidence>
<dbReference type="PANTHER" id="PTHR22748:SF26">
    <property type="entry name" value="ENDONUCLEASE_EXONUCLEASE_PHOSPHATASE DOMAIN-CONTAINING PROTEIN"/>
    <property type="match status" value="1"/>
</dbReference>
<evidence type="ECO:0000313" key="12">
    <source>
        <dbReference type="Proteomes" id="UP000663891"/>
    </source>
</evidence>
<dbReference type="GO" id="GO:0046872">
    <property type="term" value="F:metal ion binding"/>
    <property type="evidence" value="ECO:0007669"/>
    <property type="project" value="UniProtKB-KW"/>
</dbReference>
<feature type="active site" evidence="7">
    <location>
        <position position="109"/>
    </location>
</feature>
<evidence type="ECO:0000256" key="5">
    <source>
        <dbReference type="ARBA" id="ARBA00022801"/>
    </source>
</evidence>
<comment type="catalytic activity">
    <reaction evidence="1">
        <text>Exonucleolytic cleavage in the 3'- to 5'-direction to yield nucleoside 5'-phosphates.</text>
        <dbReference type="EC" id="3.1.11.2"/>
    </reaction>
</comment>
<evidence type="ECO:0000256" key="1">
    <source>
        <dbReference type="ARBA" id="ARBA00000493"/>
    </source>
</evidence>